<evidence type="ECO:0000256" key="2">
    <source>
        <dbReference type="SAM" id="MobiDB-lite"/>
    </source>
</evidence>
<sequence length="854" mass="97848">MDVIDLKTEAKKCLDSESAAYHLKQSRMYNSEYSWLKTALSRGTISDKVAAGIVMIQNSPKYNLNQLTILISQVKIAKHNQCSTIIDAIKDLFLNDLLHPKFKLLKFEEQDLDKLDSVDASYQDDNINLKNRKATSKNKLLGIWYFEDQLKDIYERFVISLSNIVNDTVDLNREKAISVMTELLIGNSEQEHKLLDLIINKIGDPSSKVASKTVFSLTKLLYKHSNMKLVVLQEVEKLLFRNNVSQRTQYFAICLLTQFVLFKEDTAIATNLINVYFAFFNACLKRGEPDTRMMGAILTGVNRAYPFADINSTQLNKHIDSIYRVVYYGSFNVSLSALNLLFQVVSKNADQSDRFYSTFYRKLFNSQIGISSKRAIFLNLLFKVLRSDQSQLRMHAFIKRILQICTYFPANMTCATLYVISQVLHLKKRTKNILIVSRKTINSDTEIESNDKSDEVDDNKGNDVAAMKEESTIVLSNVITETGEENVNDDEKLKNGEIKLEIKTKVYDPFIRNPLHCGAHLSFYCELKGLAKHFHPSVSLFAKMILEGKHIRYTGDPLEDLSLIRFLDRYVFKNPKKLESKKVSRKNDPLAQRAAYTPRGIRAIPVNSSLYIKEREDRIPVDELFLYQYMQKQKEFKGIKKLTSRVEEDNESVNSEDFNDMLDQMSKRKSLDDLDIAGDLVPRKITKENDDDMESEDSDSSVEEELNEELNNLSDLDSIDDDLSDMEFNDEDEDENEDEEGVVQQSASGKRKMNKVVKNIGKKLKGLDDNTFVSAEQFAEMLEEQGHAKFKYGASSLYSDRDGASAKQLDWETERNERISGFRGGRKATVAKSANKFKGKKAFTKRQKAVKRKK</sequence>
<dbReference type="InterPro" id="IPR016024">
    <property type="entry name" value="ARM-type_fold"/>
</dbReference>
<dbReference type="GeneID" id="105360765"/>
<dbReference type="PANTHER" id="PTHR12048">
    <property type="entry name" value="CCAAT-BINDING FACTOR-RELATED"/>
    <property type="match status" value="1"/>
</dbReference>
<evidence type="ECO:0000256" key="1">
    <source>
        <dbReference type="ARBA" id="ARBA00007797"/>
    </source>
</evidence>
<gene>
    <name evidence="5" type="primary">LOC105360765</name>
</gene>
<dbReference type="KEGG" id="csol:105360765"/>
<comment type="similarity">
    <text evidence="1">Belongs to the CBF/MAK21 family.</text>
</comment>
<keyword evidence="4" id="KW-1185">Reference proteome</keyword>
<dbReference type="RefSeq" id="XP_011496067.1">
    <property type="nucleotide sequence ID" value="XM_011497765.1"/>
</dbReference>
<evidence type="ECO:0000313" key="4">
    <source>
        <dbReference type="Proteomes" id="UP000695007"/>
    </source>
</evidence>
<evidence type="ECO:0000259" key="3">
    <source>
        <dbReference type="Pfam" id="PF03914"/>
    </source>
</evidence>
<dbReference type="Pfam" id="PF03914">
    <property type="entry name" value="CBF"/>
    <property type="match status" value="1"/>
</dbReference>
<dbReference type="Proteomes" id="UP000695007">
    <property type="component" value="Unplaced"/>
</dbReference>
<dbReference type="AlphaFoldDB" id="A0AAJ7DTD9"/>
<dbReference type="InterPro" id="IPR005612">
    <property type="entry name" value="CCAAT-binding_factor"/>
</dbReference>
<dbReference type="PANTHER" id="PTHR12048:SF0">
    <property type="entry name" value="CCAAT_ENHANCER-BINDING PROTEIN ZETA"/>
    <property type="match status" value="1"/>
</dbReference>
<name>A0AAJ7DTD9_9HYME</name>
<dbReference type="SUPFAM" id="SSF48371">
    <property type="entry name" value="ARM repeat"/>
    <property type="match status" value="1"/>
</dbReference>
<dbReference type="CTD" id="39240"/>
<accession>A0AAJ7DTD9</accession>
<organism evidence="4 5">
    <name type="scientific">Ceratosolen solmsi marchali</name>
    <dbReference type="NCBI Taxonomy" id="326594"/>
    <lineage>
        <taxon>Eukaryota</taxon>
        <taxon>Metazoa</taxon>
        <taxon>Ecdysozoa</taxon>
        <taxon>Arthropoda</taxon>
        <taxon>Hexapoda</taxon>
        <taxon>Insecta</taxon>
        <taxon>Pterygota</taxon>
        <taxon>Neoptera</taxon>
        <taxon>Endopterygota</taxon>
        <taxon>Hymenoptera</taxon>
        <taxon>Apocrita</taxon>
        <taxon>Proctotrupomorpha</taxon>
        <taxon>Chalcidoidea</taxon>
        <taxon>Agaonidae</taxon>
        <taxon>Agaoninae</taxon>
        <taxon>Ceratosolen</taxon>
    </lineage>
</organism>
<feature type="compositionally biased region" description="Acidic residues" evidence="2">
    <location>
        <begin position="689"/>
        <end position="708"/>
    </location>
</feature>
<reference evidence="5" key="1">
    <citation type="submission" date="2025-08" db="UniProtKB">
        <authorList>
            <consortium name="RefSeq"/>
        </authorList>
    </citation>
    <scope>IDENTIFICATION</scope>
</reference>
<feature type="domain" description="CCAAT-binding factor" evidence="3">
    <location>
        <begin position="334"/>
        <end position="542"/>
    </location>
</feature>
<feature type="compositionally biased region" description="Acidic residues" evidence="2">
    <location>
        <begin position="717"/>
        <end position="741"/>
    </location>
</feature>
<evidence type="ECO:0000313" key="5">
    <source>
        <dbReference type="RefSeq" id="XP_011496067.1"/>
    </source>
</evidence>
<proteinExistence type="inferred from homology"/>
<dbReference type="InterPro" id="IPR040155">
    <property type="entry name" value="CEBPZ/Mak21-like"/>
</dbReference>
<feature type="region of interest" description="Disordered" evidence="2">
    <location>
        <begin position="682"/>
        <end position="754"/>
    </location>
</feature>
<protein>
    <submittedName>
        <fullName evidence="5">CCAAT/enhancer-binding protein zeta</fullName>
    </submittedName>
</protein>
<dbReference type="GO" id="GO:0005634">
    <property type="term" value="C:nucleus"/>
    <property type="evidence" value="ECO:0007669"/>
    <property type="project" value="TreeGrafter"/>
</dbReference>